<comment type="caution">
    <text evidence="4">The sequence shown here is derived from an EMBL/GenBank/DDBJ whole genome shotgun (WGS) entry which is preliminary data.</text>
</comment>
<feature type="domain" description="DUF3566" evidence="3">
    <location>
        <begin position="220"/>
        <end position="335"/>
    </location>
</feature>
<feature type="transmembrane region" description="Helical" evidence="2">
    <location>
        <begin position="237"/>
        <end position="259"/>
    </location>
</feature>
<feature type="compositionally biased region" description="Basic and acidic residues" evidence="1">
    <location>
        <begin position="174"/>
        <end position="212"/>
    </location>
</feature>
<feature type="region of interest" description="Disordered" evidence="1">
    <location>
        <begin position="1"/>
        <end position="212"/>
    </location>
</feature>
<evidence type="ECO:0000256" key="1">
    <source>
        <dbReference type="SAM" id="MobiDB-lite"/>
    </source>
</evidence>
<protein>
    <recommendedName>
        <fullName evidence="3">DUF3566 domain-containing protein</fullName>
    </recommendedName>
</protein>
<evidence type="ECO:0000259" key="3">
    <source>
        <dbReference type="Pfam" id="PF12089"/>
    </source>
</evidence>
<feature type="transmembrane region" description="Helical" evidence="2">
    <location>
        <begin position="297"/>
        <end position="322"/>
    </location>
</feature>
<dbReference type="EMBL" id="VUMY01000003">
    <property type="protein sequence ID" value="MST49110.1"/>
    <property type="molecule type" value="Genomic_DNA"/>
</dbReference>
<gene>
    <name evidence="4" type="ORF">FYJ63_02410</name>
</gene>
<keyword evidence="2" id="KW-1133">Transmembrane helix</keyword>
<keyword evidence="2" id="KW-0812">Transmembrane</keyword>
<accession>A0A7K0K222</accession>
<evidence type="ECO:0000256" key="2">
    <source>
        <dbReference type="SAM" id="Phobius"/>
    </source>
</evidence>
<organism evidence="4 5">
    <name type="scientific">Mobiluncus porci</name>
    <dbReference type="NCBI Taxonomy" id="2652278"/>
    <lineage>
        <taxon>Bacteria</taxon>
        <taxon>Bacillati</taxon>
        <taxon>Actinomycetota</taxon>
        <taxon>Actinomycetes</taxon>
        <taxon>Actinomycetales</taxon>
        <taxon>Actinomycetaceae</taxon>
        <taxon>Mobiluncus</taxon>
    </lineage>
</organism>
<keyword evidence="5" id="KW-1185">Reference proteome</keyword>
<evidence type="ECO:0000313" key="4">
    <source>
        <dbReference type="EMBL" id="MST49110.1"/>
    </source>
</evidence>
<reference evidence="4 5" key="1">
    <citation type="submission" date="2019-08" db="EMBL/GenBank/DDBJ databases">
        <title>In-depth cultivation of the pig gut microbiome towards novel bacterial diversity and tailored functional studies.</title>
        <authorList>
            <person name="Wylensek D."/>
            <person name="Hitch T.C.A."/>
            <person name="Clavel T."/>
        </authorList>
    </citation>
    <scope>NUCLEOTIDE SEQUENCE [LARGE SCALE GENOMIC DNA]</scope>
    <source>
        <strain evidence="4 5">RF-GAM-744-WT-7</strain>
    </source>
</reference>
<dbReference type="Proteomes" id="UP000442535">
    <property type="component" value="Unassembled WGS sequence"/>
</dbReference>
<dbReference type="Pfam" id="PF12089">
    <property type="entry name" value="DUF3566"/>
    <property type="match status" value="1"/>
</dbReference>
<feature type="compositionally biased region" description="Polar residues" evidence="1">
    <location>
        <begin position="149"/>
        <end position="170"/>
    </location>
</feature>
<name>A0A7K0K222_9ACTO</name>
<feature type="compositionally biased region" description="Pro residues" evidence="1">
    <location>
        <begin position="15"/>
        <end position="24"/>
    </location>
</feature>
<proteinExistence type="predicted"/>
<dbReference type="RefSeq" id="WP_154543441.1">
    <property type="nucleotide sequence ID" value="NZ_VUMY01000003.1"/>
</dbReference>
<dbReference type="InterPro" id="IPR021949">
    <property type="entry name" value="DUF3566_TM"/>
</dbReference>
<evidence type="ECO:0000313" key="5">
    <source>
        <dbReference type="Proteomes" id="UP000442535"/>
    </source>
</evidence>
<dbReference type="AlphaFoldDB" id="A0A7K0K222"/>
<sequence length="336" mass="35867">MTRIKRFKAKNKEAFPPPPPPAAQPPSEDTESSTVNWTKLALGEDANRGEGSVSPYRLEAEPSAPETGDSDSGVFEVNKSEPDNSSETAENSHAEEAGEALGGDSGDSTEIFAASESGNNAPNSGEALAEMEETQPTSGLALAEEKPTVETSANATPVATDLTDPSSTEPTPAELERQEREAKKAEKRAQKAAAKEAAKARRAEREAEREAEYASIPDARRVKLTVSRVNPLSAMKIGFLVAVAFALIQFVAAAALWIVLDMLHVFSSMQGFLAALSATALVNLMDALQFSRFIALVALYGVFQILVFTVLSWLAAMIYNLIARMVGGLHLVLTDD</sequence>
<keyword evidence="2" id="KW-0472">Membrane</keyword>